<accession>A0AAW8MIB2</accession>
<dbReference type="AlphaFoldDB" id="A0AAW8MIB2"/>
<dbReference type="Proteomes" id="UP001252613">
    <property type="component" value="Unassembled WGS sequence"/>
</dbReference>
<name>A0AAW8MIB2_9PSED</name>
<gene>
    <name evidence="1" type="ORF">J2W43_005432</name>
</gene>
<reference evidence="1" key="1">
    <citation type="submission" date="2023-07" db="EMBL/GenBank/DDBJ databases">
        <title>Sorghum-associated microbial communities from plants grown in Nebraska, USA.</title>
        <authorList>
            <person name="Schachtman D."/>
        </authorList>
    </citation>
    <scope>NUCLEOTIDE SEQUENCE</scope>
    <source>
        <strain evidence="1">3432</strain>
    </source>
</reference>
<protein>
    <submittedName>
        <fullName evidence="1">Uncharacterized protein</fullName>
    </submittedName>
</protein>
<dbReference type="EMBL" id="JAVDVC010000015">
    <property type="protein sequence ID" value="MDR6961419.1"/>
    <property type="molecule type" value="Genomic_DNA"/>
</dbReference>
<evidence type="ECO:0000313" key="1">
    <source>
        <dbReference type="EMBL" id="MDR6961419.1"/>
    </source>
</evidence>
<comment type="caution">
    <text evidence="1">The sequence shown here is derived from an EMBL/GenBank/DDBJ whole genome shotgun (WGS) entry which is preliminary data.</text>
</comment>
<organism evidence="1 2">
    <name type="scientific">Pseudomonas brassicacearum</name>
    <dbReference type="NCBI Taxonomy" id="930166"/>
    <lineage>
        <taxon>Bacteria</taxon>
        <taxon>Pseudomonadati</taxon>
        <taxon>Pseudomonadota</taxon>
        <taxon>Gammaproteobacteria</taxon>
        <taxon>Pseudomonadales</taxon>
        <taxon>Pseudomonadaceae</taxon>
        <taxon>Pseudomonas</taxon>
    </lineage>
</organism>
<evidence type="ECO:0000313" key="2">
    <source>
        <dbReference type="Proteomes" id="UP001252613"/>
    </source>
</evidence>
<proteinExistence type="predicted"/>
<sequence>MKFEGTFGGLSRLAEDEKRAEYQKINPHIPNSFNPTFKDRTRDCIPHQTALPTRRLG</sequence>